<dbReference type="CDD" id="cd18186">
    <property type="entry name" value="BTB_POZ_ZBTB_KLHL-like"/>
    <property type="match status" value="1"/>
</dbReference>
<keyword evidence="3" id="KW-1185">Reference proteome</keyword>
<name>A0AAN5I9V3_9BILA</name>
<dbReference type="Pfam" id="PF00917">
    <property type="entry name" value="MATH"/>
    <property type="match status" value="1"/>
</dbReference>
<evidence type="ECO:0000313" key="3">
    <source>
        <dbReference type="Proteomes" id="UP001328107"/>
    </source>
</evidence>
<dbReference type="SMART" id="SM00225">
    <property type="entry name" value="BTB"/>
    <property type="match status" value="1"/>
</dbReference>
<dbReference type="PROSITE" id="PS50097">
    <property type="entry name" value="BTB"/>
    <property type="match status" value="1"/>
</dbReference>
<reference evidence="3" key="1">
    <citation type="submission" date="2022-10" db="EMBL/GenBank/DDBJ databases">
        <title>Genome assembly of Pristionchus species.</title>
        <authorList>
            <person name="Yoshida K."/>
            <person name="Sommer R.J."/>
        </authorList>
    </citation>
    <scope>NUCLEOTIDE SEQUENCE [LARGE SCALE GENOMIC DNA]</scope>
    <source>
        <strain evidence="3">RS5460</strain>
    </source>
</reference>
<dbReference type="InterPro" id="IPR000210">
    <property type="entry name" value="BTB/POZ_dom"/>
</dbReference>
<protein>
    <recommendedName>
        <fullName evidence="1">BTB domain-containing protein</fullName>
    </recommendedName>
</protein>
<dbReference type="SUPFAM" id="SSF54695">
    <property type="entry name" value="POZ domain"/>
    <property type="match status" value="1"/>
</dbReference>
<comment type="caution">
    <text evidence="2">The sequence shown here is derived from an EMBL/GenBank/DDBJ whole genome shotgun (WGS) entry which is preliminary data.</text>
</comment>
<organism evidence="2 3">
    <name type="scientific">Pristionchus mayeri</name>
    <dbReference type="NCBI Taxonomy" id="1317129"/>
    <lineage>
        <taxon>Eukaryota</taxon>
        <taxon>Metazoa</taxon>
        <taxon>Ecdysozoa</taxon>
        <taxon>Nematoda</taxon>
        <taxon>Chromadorea</taxon>
        <taxon>Rhabditida</taxon>
        <taxon>Rhabditina</taxon>
        <taxon>Diplogasteromorpha</taxon>
        <taxon>Diplogasteroidea</taxon>
        <taxon>Neodiplogasteridae</taxon>
        <taxon>Pristionchus</taxon>
    </lineage>
</organism>
<evidence type="ECO:0000259" key="1">
    <source>
        <dbReference type="PROSITE" id="PS50097"/>
    </source>
</evidence>
<dbReference type="SUPFAM" id="SSF49599">
    <property type="entry name" value="TRAF domain-like"/>
    <property type="match status" value="1"/>
</dbReference>
<feature type="non-terminal residue" evidence="2">
    <location>
        <position position="229"/>
    </location>
</feature>
<dbReference type="PANTHER" id="PTHR47022:SF1">
    <property type="entry name" value="BTB AND MATH DOMAIN-CONTAINING PROTEIN 36-RELATED"/>
    <property type="match status" value="1"/>
</dbReference>
<dbReference type="Pfam" id="PF00651">
    <property type="entry name" value="BTB"/>
    <property type="match status" value="1"/>
</dbReference>
<evidence type="ECO:0000313" key="2">
    <source>
        <dbReference type="EMBL" id="GMR55351.1"/>
    </source>
</evidence>
<dbReference type="Gene3D" id="2.60.210.10">
    <property type="entry name" value="Apoptosis, Tumor Necrosis Factor Receptor Associated Protein 2, Chain A"/>
    <property type="match status" value="1"/>
</dbReference>
<dbReference type="Gene3D" id="3.30.710.10">
    <property type="entry name" value="Potassium Channel Kv1.1, Chain A"/>
    <property type="match status" value="1"/>
</dbReference>
<proteinExistence type="predicted"/>
<dbReference type="EMBL" id="BTRK01000005">
    <property type="protein sequence ID" value="GMR55351.1"/>
    <property type="molecule type" value="Genomic_DNA"/>
</dbReference>
<dbReference type="Proteomes" id="UP001328107">
    <property type="component" value="Unassembled WGS sequence"/>
</dbReference>
<feature type="domain" description="BTB" evidence="1">
    <location>
        <begin position="148"/>
        <end position="215"/>
    </location>
</feature>
<sequence length="229" mass="25992">ADNSKFVLLWDINNATAVHAAGKAESGVFNEGGFNWTVTFVKREGTSNFADITLQCDVDHKGPWKCEADVTIGGRHRVGGDWKSDTKRISFHTNNKLNKLNWFTWNKLISLVIFYIVQDKVTVEFHIHIISSEPTVEPGMFATPNKMSKVVLKIGDKKLHVFKELLALHSPVFETMFFGDFAEKGKEEVEIKDAIYQEFIELLNVIYCETNGISDFTVSNILKLADRFQ</sequence>
<dbReference type="AlphaFoldDB" id="A0AAN5I9V3"/>
<dbReference type="InterPro" id="IPR008974">
    <property type="entry name" value="TRAF-like"/>
</dbReference>
<dbReference type="InterPro" id="IPR002083">
    <property type="entry name" value="MATH/TRAF_dom"/>
</dbReference>
<feature type="non-terminal residue" evidence="2">
    <location>
        <position position="1"/>
    </location>
</feature>
<dbReference type="InterPro" id="IPR011333">
    <property type="entry name" value="SKP1/BTB/POZ_sf"/>
</dbReference>
<accession>A0AAN5I9V3</accession>
<dbReference type="PANTHER" id="PTHR47022">
    <property type="entry name" value="BTB AND MATH DOMAIN-CONTAINING PROTEIN 36-RELATED"/>
    <property type="match status" value="1"/>
</dbReference>
<gene>
    <name evidence="2" type="ORF">PMAYCL1PPCAC_25546</name>
</gene>